<dbReference type="Proteomes" id="UP000824263">
    <property type="component" value="Unassembled WGS sequence"/>
</dbReference>
<organism evidence="1 2">
    <name type="scientific">Candidatus Dorea gallistercoris</name>
    <dbReference type="NCBI Taxonomy" id="2838542"/>
    <lineage>
        <taxon>Bacteria</taxon>
        <taxon>Bacillati</taxon>
        <taxon>Bacillota</taxon>
        <taxon>Clostridia</taxon>
        <taxon>Lachnospirales</taxon>
        <taxon>Lachnospiraceae</taxon>
        <taxon>Dorea</taxon>
    </lineage>
</organism>
<evidence type="ECO:0000313" key="2">
    <source>
        <dbReference type="Proteomes" id="UP000824263"/>
    </source>
</evidence>
<reference evidence="1" key="2">
    <citation type="submission" date="2021-04" db="EMBL/GenBank/DDBJ databases">
        <authorList>
            <person name="Gilroy R."/>
        </authorList>
    </citation>
    <scope>NUCLEOTIDE SEQUENCE</scope>
    <source>
        <strain evidence="1">ChiSxjej1B13-11762</strain>
    </source>
</reference>
<name>A0A9D1RCN4_9FIRM</name>
<protein>
    <submittedName>
        <fullName evidence="1">Uncharacterized protein</fullName>
    </submittedName>
</protein>
<evidence type="ECO:0000313" key="1">
    <source>
        <dbReference type="EMBL" id="HIW84217.1"/>
    </source>
</evidence>
<accession>A0A9D1RCN4</accession>
<reference evidence="1" key="1">
    <citation type="journal article" date="2021" name="PeerJ">
        <title>Extensive microbial diversity within the chicken gut microbiome revealed by metagenomics and culture.</title>
        <authorList>
            <person name="Gilroy R."/>
            <person name="Ravi A."/>
            <person name="Getino M."/>
            <person name="Pursley I."/>
            <person name="Horton D.L."/>
            <person name="Alikhan N.F."/>
            <person name="Baker D."/>
            <person name="Gharbi K."/>
            <person name="Hall N."/>
            <person name="Watson M."/>
            <person name="Adriaenssens E.M."/>
            <person name="Foster-Nyarko E."/>
            <person name="Jarju S."/>
            <person name="Secka A."/>
            <person name="Antonio M."/>
            <person name="Oren A."/>
            <person name="Chaudhuri R.R."/>
            <person name="La Ragione R."/>
            <person name="Hildebrand F."/>
            <person name="Pallen M.J."/>
        </authorList>
    </citation>
    <scope>NUCLEOTIDE SEQUENCE</scope>
    <source>
        <strain evidence="1">ChiSxjej1B13-11762</strain>
    </source>
</reference>
<sequence>MEGEIDMCQALEELYADGVKEGSADIKRYTGVTDQEIALARDRQL</sequence>
<proteinExistence type="predicted"/>
<dbReference type="EMBL" id="DXGF01000138">
    <property type="protein sequence ID" value="HIW84217.1"/>
    <property type="molecule type" value="Genomic_DNA"/>
</dbReference>
<comment type="caution">
    <text evidence="1">The sequence shown here is derived from an EMBL/GenBank/DDBJ whole genome shotgun (WGS) entry which is preliminary data.</text>
</comment>
<dbReference type="AlphaFoldDB" id="A0A9D1RCN4"/>
<gene>
    <name evidence="1" type="ORF">H9873_07840</name>
</gene>